<evidence type="ECO:0000256" key="12">
    <source>
        <dbReference type="ARBA" id="ARBA00023303"/>
    </source>
</evidence>
<evidence type="ECO:0000256" key="8">
    <source>
        <dbReference type="ARBA" id="ARBA00023136"/>
    </source>
</evidence>
<dbReference type="InterPro" id="IPR001320">
    <property type="entry name" value="Iontro_rcpt_C"/>
</dbReference>
<comment type="similarity">
    <text evidence="2">Belongs to the glutamate-gated ion channel (TC 1.A.10.1) family.</text>
</comment>
<evidence type="ECO:0000256" key="11">
    <source>
        <dbReference type="ARBA" id="ARBA00023286"/>
    </source>
</evidence>
<evidence type="ECO:0000313" key="17">
    <source>
        <dbReference type="EMBL" id="KAJ8986031.1"/>
    </source>
</evidence>
<accession>A0ABQ9K5Y8</accession>
<feature type="domain" description="Ionotropic glutamate receptor L-glutamate and glycine-binding" evidence="15">
    <location>
        <begin position="157"/>
        <end position="221"/>
    </location>
</feature>
<name>A0ABQ9K5Y8_9CUCU</name>
<keyword evidence="8 13" id="KW-0472">Membrane</keyword>
<keyword evidence="12" id="KW-0407">Ion channel</keyword>
<gene>
    <name evidence="17" type="ORF">NQ317_013916</name>
</gene>
<dbReference type="Gene3D" id="1.10.287.70">
    <property type="match status" value="1"/>
</dbReference>
<dbReference type="Pfam" id="PF10613">
    <property type="entry name" value="Lig_chan-Glu_bd"/>
    <property type="match status" value="1"/>
</dbReference>
<keyword evidence="6 13" id="KW-1133">Transmembrane helix</keyword>
<dbReference type="Proteomes" id="UP001162164">
    <property type="component" value="Unassembled WGS sequence"/>
</dbReference>
<evidence type="ECO:0000256" key="3">
    <source>
        <dbReference type="ARBA" id="ARBA00022448"/>
    </source>
</evidence>
<keyword evidence="11" id="KW-1071">Ligand-gated ion channel</keyword>
<reference evidence="17" key="1">
    <citation type="journal article" date="2023" name="Insect Mol. Biol.">
        <title>Genome sequencing provides insights into the evolution of gene families encoding plant cell wall-degrading enzymes in longhorned beetles.</title>
        <authorList>
            <person name="Shin N.R."/>
            <person name="Okamura Y."/>
            <person name="Kirsch R."/>
            <person name="Pauchet Y."/>
        </authorList>
    </citation>
    <scope>NUCLEOTIDE SEQUENCE</scope>
    <source>
        <strain evidence="17">MMC_N1</strain>
    </source>
</reference>
<feature type="transmembrane region" description="Helical" evidence="13">
    <location>
        <begin position="327"/>
        <end position="348"/>
    </location>
</feature>
<feature type="transmembrane region" description="Helical" evidence="13">
    <location>
        <begin position="252"/>
        <end position="271"/>
    </location>
</feature>
<evidence type="ECO:0000256" key="13">
    <source>
        <dbReference type="SAM" id="Phobius"/>
    </source>
</evidence>
<dbReference type="Pfam" id="PF00060">
    <property type="entry name" value="Lig_chan"/>
    <property type="match status" value="1"/>
</dbReference>
<evidence type="ECO:0000256" key="4">
    <source>
        <dbReference type="ARBA" id="ARBA00022475"/>
    </source>
</evidence>
<keyword evidence="5 13" id="KW-0812">Transmembrane</keyword>
<protein>
    <recommendedName>
        <fullName evidence="19">Ionotropic receptor</fullName>
    </recommendedName>
</protein>
<comment type="subcellular location">
    <subcellularLocation>
        <location evidence="1">Cell membrane</location>
        <topology evidence="1">Multi-pass membrane protein</topology>
    </subcellularLocation>
</comment>
<keyword evidence="3" id="KW-0813">Transport</keyword>
<dbReference type="InterPro" id="IPR019594">
    <property type="entry name" value="Glu/Gly-bd"/>
</dbReference>
<evidence type="ECO:0000256" key="1">
    <source>
        <dbReference type="ARBA" id="ARBA00004651"/>
    </source>
</evidence>
<evidence type="ECO:0000259" key="14">
    <source>
        <dbReference type="Pfam" id="PF00060"/>
    </source>
</evidence>
<evidence type="ECO:0000256" key="2">
    <source>
        <dbReference type="ARBA" id="ARBA00008685"/>
    </source>
</evidence>
<dbReference type="InterPro" id="IPR052192">
    <property type="entry name" value="Insect_Ionotropic_Sensory_Rcpt"/>
</dbReference>
<evidence type="ECO:0000256" key="6">
    <source>
        <dbReference type="ARBA" id="ARBA00022989"/>
    </source>
</evidence>
<evidence type="ECO:0000256" key="7">
    <source>
        <dbReference type="ARBA" id="ARBA00023065"/>
    </source>
</evidence>
<keyword evidence="18" id="KW-1185">Reference proteome</keyword>
<dbReference type="InterPro" id="IPR057074">
    <property type="entry name" value="IR75A_N"/>
</dbReference>
<evidence type="ECO:0000313" key="18">
    <source>
        <dbReference type="Proteomes" id="UP001162164"/>
    </source>
</evidence>
<sequence length="470" mass="53974">MVLLKSLFKSGHQSQILPVTIQNLNFPIPPNHQIFVLNLQCENSSKLLNEVNDLKYFASPFRWILYNEHNTSFKQSLDNLNILIDSDVTLCEVQVNRSVLLKKVYKRHPQRPLEVERMGYWTKQVGIMDYGFEKIHVEEEKSNGKNKHIDSITKVNYVLVEHLKDIINATLKYSVRSTWGYKNNNSEWSGMMGELIRKEADIGGTALFFISDRVDIIDYVAMTTPTKSKFVFRQPKLSYVSNVFTLPFDRRVWVSTICLAIIIGIVELIIVKWEWKQRQKYTNSNIQPSVPEIKGSVTDIAILTFGAFCQQGSAAIPFSLSGRIATIILYISFMFLYTSYSANIVALLQSSSNSIKTLEDLLKSRIQVGVDDTVFNRFYFPNSTEPIRRALYLQKVAPKGKKDHFMPLEEGVRKMWGGLFAFHMETGPGYKVVSETFQEADKCGLQEIQFLQVVDPYLAIQKNASYKRNH</sequence>
<evidence type="ECO:0000256" key="9">
    <source>
        <dbReference type="ARBA" id="ARBA00023170"/>
    </source>
</evidence>
<dbReference type="EMBL" id="JAPWTJ010000004">
    <property type="protein sequence ID" value="KAJ8986031.1"/>
    <property type="molecule type" value="Genomic_DNA"/>
</dbReference>
<keyword evidence="7" id="KW-0406">Ion transport</keyword>
<evidence type="ECO:0000256" key="5">
    <source>
        <dbReference type="ARBA" id="ARBA00022692"/>
    </source>
</evidence>
<keyword evidence="10" id="KW-0325">Glycoprotein</keyword>
<evidence type="ECO:0000256" key="10">
    <source>
        <dbReference type="ARBA" id="ARBA00023180"/>
    </source>
</evidence>
<proteinExistence type="inferred from homology"/>
<evidence type="ECO:0000259" key="15">
    <source>
        <dbReference type="Pfam" id="PF10613"/>
    </source>
</evidence>
<dbReference type="PANTHER" id="PTHR42643">
    <property type="entry name" value="IONOTROPIC RECEPTOR 20A-RELATED"/>
    <property type="match status" value="1"/>
</dbReference>
<dbReference type="SUPFAM" id="SSF53850">
    <property type="entry name" value="Periplasmic binding protein-like II"/>
    <property type="match status" value="1"/>
</dbReference>
<organism evidence="17 18">
    <name type="scientific">Molorchus minor</name>
    <dbReference type="NCBI Taxonomy" id="1323400"/>
    <lineage>
        <taxon>Eukaryota</taxon>
        <taxon>Metazoa</taxon>
        <taxon>Ecdysozoa</taxon>
        <taxon>Arthropoda</taxon>
        <taxon>Hexapoda</taxon>
        <taxon>Insecta</taxon>
        <taxon>Pterygota</taxon>
        <taxon>Neoptera</taxon>
        <taxon>Endopterygota</taxon>
        <taxon>Coleoptera</taxon>
        <taxon>Polyphaga</taxon>
        <taxon>Cucujiformia</taxon>
        <taxon>Chrysomeloidea</taxon>
        <taxon>Cerambycidae</taxon>
        <taxon>Lamiinae</taxon>
        <taxon>Monochamini</taxon>
        <taxon>Molorchus</taxon>
    </lineage>
</organism>
<dbReference type="PANTHER" id="PTHR42643:SF33">
    <property type="entry name" value="GLUTAMATE RECEPTOR 2-LIKE PROTEIN"/>
    <property type="match status" value="1"/>
</dbReference>
<evidence type="ECO:0000259" key="16">
    <source>
        <dbReference type="Pfam" id="PF24576"/>
    </source>
</evidence>
<dbReference type="Gene3D" id="3.40.190.10">
    <property type="entry name" value="Periplasmic binding protein-like II"/>
    <property type="match status" value="1"/>
</dbReference>
<keyword evidence="4" id="KW-1003">Cell membrane</keyword>
<comment type="caution">
    <text evidence="17">The sequence shown here is derived from an EMBL/GenBank/DDBJ whole genome shotgun (WGS) entry which is preliminary data.</text>
</comment>
<feature type="domain" description="Ionotropic receptor 75a N-terminal" evidence="16">
    <location>
        <begin position="34"/>
        <end position="127"/>
    </location>
</feature>
<dbReference type="Pfam" id="PF24576">
    <property type="entry name" value="IR75A_N"/>
    <property type="match status" value="1"/>
</dbReference>
<feature type="domain" description="Ionotropic glutamate receptor C-terminal" evidence="14">
    <location>
        <begin position="251"/>
        <end position="394"/>
    </location>
</feature>
<keyword evidence="9" id="KW-0675">Receptor</keyword>
<evidence type="ECO:0008006" key="19">
    <source>
        <dbReference type="Google" id="ProtNLM"/>
    </source>
</evidence>